<name>A0A1U9LF33_9PROT</name>
<dbReference type="AlphaFoldDB" id="A0A1U9LF33"/>
<sequence length="92" mass="9671">MSGTDSSHDASVTAQDHSSESAVYAEHEATVQEAHAVMADPVVPVTAAPVPSAPQPHPEHVAVKEVFQMVGAMVFVFCFAALGFNAMYHAGY</sequence>
<keyword evidence="2" id="KW-0812">Transmembrane</keyword>
<gene>
    <name evidence="3" type="ORF">A0U91_08235</name>
</gene>
<evidence type="ECO:0000313" key="4">
    <source>
        <dbReference type="Proteomes" id="UP000189055"/>
    </source>
</evidence>
<protein>
    <submittedName>
        <fullName evidence="3">Uncharacterized protein</fullName>
    </submittedName>
</protein>
<keyword evidence="2" id="KW-0472">Membrane</keyword>
<organism evidence="3 4">
    <name type="scientific">Acetobacter persici</name>
    <dbReference type="NCBI Taxonomy" id="1076596"/>
    <lineage>
        <taxon>Bacteria</taxon>
        <taxon>Pseudomonadati</taxon>
        <taxon>Pseudomonadota</taxon>
        <taxon>Alphaproteobacteria</taxon>
        <taxon>Acetobacterales</taxon>
        <taxon>Acetobacteraceae</taxon>
        <taxon>Acetobacter</taxon>
    </lineage>
</organism>
<proteinExistence type="predicted"/>
<evidence type="ECO:0000256" key="2">
    <source>
        <dbReference type="SAM" id="Phobius"/>
    </source>
</evidence>
<dbReference type="RefSeq" id="WP_077930737.1">
    <property type="nucleotide sequence ID" value="NZ_CP014687.1"/>
</dbReference>
<reference evidence="3 4" key="1">
    <citation type="submission" date="2016-03" db="EMBL/GenBank/DDBJ databases">
        <title>Acetic acid bacteria sequencing.</title>
        <authorList>
            <person name="Brandt J."/>
            <person name="Jakob F."/>
            <person name="Vogel R.F."/>
        </authorList>
    </citation>
    <scope>NUCLEOTIDE SEQUENCE [LARGE SCALE GENOMIC DNA]</scope>
    <source>
        <strain evidence="3 4">TMW2.1084</strain>
    </source>
</reference>
<feature type="compositionally biased region" description="Polar residues" evidence="1">
    <location>
        <begin position="1"/>
        <end position="16"/>
    </location>
</feature>
<keyword evidence="2" id="KW-1133">Transmembrane helix</keyword>
<accession>A0A1U9LF33</accession>
<dbReference type="KEGG" id="aper:A0U91_08235"/>
<feature type="region of interest" description="Disordered" evidence="1">
    <location>
        <begin position="1"/>
        <end position="26"/>
    </location>
</feature>
<dbReference type="Proteomes" id="UP000189055">
    <property type="component" value="Chromosome"/>
</dbReference>
<feature type="transmembrane region" description="Helical" evidence="2">
    <location>
        <begin position="66"/>
        <end position="88"/>
    </location>
</feature>
<evidence type="ECO:0000313" key="3">
    <source>
        <dbReference type="EMBL" id="AQT04910.1"/>
    </source>
</evidence>
<evidence type="ECO:0000256" key="1">
    <source>
        <dbReference type="SAM" id="MobiDB-lite"/>
    </source>
</evidence>
<dbReference type="EMBL" id="CP014687">
    <property type="protein sequence ID" value="AQT04910.1"/>
    <property type="molecule type" value="Genomic_DNA"/>
</dbReference>